<evidence type="ECO:0000313" key="2">
    <source>
        <dbReference type="EMBL" id="EJK69756.1"/>
    </source>
</evidence>
<feature type="non-terminal residue" evidence="2">
    <location>
        <position position="120"/>
    </location>
</feature>
<evidence type="ECO:0000256" key="1">
    <source>
        <dbReference type="SAM" id="MobiDB-lite"/>
    </source>
</evidence>
<protein>
    <recommendedName>
        <fullName evidence="4">Protein kinase domain-containing protein</fullName>
    </recommendedName>
</protein>
<comment type="caution">
    <text evidence="2">The sequence shown here is derived from an EMBL/GenBank/DDBJ whole genome shotgun (WGS) entry which is preliminary data.</text>
</comment>
<dbReference type="Proteomes" id="UP000266841">
    <property type="component" value="Unassembled WGS sequence"/>
</dbReference>
<sequence>MEGALQQTSLPNPAAVEQQHAAGRVFMSAAPLSKAPTDLAASYTTASTVLSSDGDSSTASNDSNPASKQHYYAANSITGSFSDISRRFSVDRSRVLGTGEGTTVCECEDLVTGKNYAVKT</sequence>
<accession>K0T8S8</accession>
<proteinExistence type="predicted"/>
<dbReference type="AlphaFoldDB" id="K0T8S8"/>
<evidence type="ECO:0000313" key="3">
    <source>
        <dbReference type="Proteomes" id="UP000266841"/>
    </source>
</evidence>
<reference evidence="2 3" key="1">
    <citation type="journal article" date="2012" name="Genome Biol.">
        <title>Genome and low-iron response of an oceanic diatom adapted to chronic iron limitation.</title>
        <authorList>
            <person name="Lommer M."/>
            <person name="Specht M."/>
            <person name="Roy A.S."/>
            <person name="Kraemer L."/>
            <person name="Andreson R."/>
            <person name="Gutowska M.A."/>
            <person name="Wolf J."/>
            <person name="Bergner S.V."/>
            <person name="Schilhabel M.B."/>
            <person name="Klostermeier U.C."/>
            <person name="Beiko R.G."/>
            <person name="Rosenstiel P."/>
            <person name="Hippler M."/>
            <person name="Laroche J."/>
        </authorList>
    </citation>
    <scope>NUCLEOTIDE SEQUENCE [LARGE SCALE GENOMIC DNA]</scope>
    <source>
        <strain evidence="2 3">CCMP1005</strain>
    </source>
</reference>
<gene>
    <name evidence="2" type="ORF">THAOC_08952</name>
</gene>
<organism evidence="2 3">
    <name type="scientific">Thalassiosira oceanica</name>
    <name type="common">Marine diatom</name>
    <dbReference type="NCBI Taxonomy" id="159749"/>
    <lineage>
        <taxon>Eukaryota</taxon>
        <taxon>Sar</taxon>
        <taxon>Stramenopiles</taxon>
        <taxon>Ochrophyta</taxon>
        <taxon>Bacillariophyta</taxon>
        <taxon>Coscinodiscophyceae</taxon>
        <taxon>Thalassiosirophycidae</taxon>
        <taxon>Thalassiosirales</taxon>
        <taxon>Thalassiosiraceae</taxon>
        <taxon>Thalassiosira</taxon>
    </lineage>
</organism>
<feature type="region of interest" description="Disordered" evidence="1">
    <location>
        <begin position="46"/>
        <end position="67"/>
    </location>
</feature>
<dbReference type="OrthoDB" id="10252171at2759"/>
<keyword evidence="3" id="KW-1185">Reference proteome</keyword>
<dbReference type="EMBL" id="AGNL01009617">
    <property type="protein sequence ID" value="EJK69756.1"/>
    <property type="molecule type" value="Genomic_DNA"/>
</dbReference>
<name>K0T8S8_THAOC</name>
<evidence type="ECO:0008006" key="4">
    <source>
        <dbReference type="Google" id="ProtNLM"/>
    </source>
</evidence>